<dbReference type="RefSeq" id="WP_011600745.1">
    <property type="nucleotide sequence ID" value="NZ_UGUW01000001.1"/>
</dbReference>
<gene>
    <name evidence="3" type="ORF">NCTC10860_00093</name>
</gene>
<dbReference type="EMBL" id="UGUW01000001">
    <property type="protein sequence ID" value="SUD57890.1"/>
    <property type="molecule type" value="Genomic_DNA"/>
</dbReference>
<keyword evidence="2" id="KW-0812">Transmembrane</keyword>
<organism evidence="3 4">
    <name type="scientific">Ectopseudomonas oleovorans</name>
    <name type="common">Pseudomonas oleovorans</name>
    <dbReference type="NCBI Taxonomy" id="301"/>
    <lineage>
        <taxon>Bacteria</taxon>
        <taxon>Pseudomonadati</taxon>
        <taxon>Pseudomonadota</taxon>
        <taxon>Gammaproteobacteria</taxon>
        <taxon>Pseudomonadales</taxon>
        <taxon>Pseudomonadaceae</taxon>
        <taxon>Ectopseudomonas</taxon>
    </lineage>
</organism>
<sequence>MGLDDREYMQERARQRAREGNQTDRSENDPVKDAYYNPKDFRRERLRIKVPNWGGEREGGESSSPGVGTLYSVFLVGIVVGFFITCLLGLLRFELFAWGLQMMQPLAMLFLEI</sequence>
<accession>A0A379JZM6</accession>
<evidence type="ECO:0000313" key="3">
    <source>
        <dbReference type="EMBL" id="SUD57890.1"/>
    </source>
</evidence>
<dbReference type="Proteomes" id="UP000254084">
    <property type="component" value="Unassembled WGS sequence"/>
</dbReference>
<protein>
    <submittedName>
        <fullName evidence="3">Uncharacterized protein</fullName>
    </submittedName>
</protein>
<name>A0A379JZM6_ECTOL</name>
<evidence type="ECO:0000256" key="1">
    <source>
        <dbReference type="SAM" id="MobiDB-lite"/>
    </source>
</evidence>
<evidence type="ECO:0000256" key="2">
    <source>
        <dbReference type="SAM" id="Phobius"/>
    </source>
</evidence>
<feature type="region of interest" description="Disordered" evidence="1">
    <location>
        <begin position="1"/>
        <end position="35"/>
    </location>
</feature>
<evidence type="ECO:0000313" key="4">
    <source>
        <dbReference type="Proteomes" id="UP000254084"/>
    </source>
</evidence>
<keyword evidence="2" id="KW-0472">Membrane</keyword>
<feature type="transmembrane region" description="Helical" evidence="2">
    <location>
        <begin position="70"/>
        <end position="93"/>
    </location>
</feature>
<reference evidence="3 4" key="1">
    <citation type="submission" date="2018-06" db="EMBL/GenBank/DDBJ databases">
        <authorList>
            <consortium name="Pathogen Informatics"/>
            <person name="Doyle S."/>
        </authorList>
    </citation>
    <scope>NUCLEOTIDE SEQUENCE [LARGE SCALE GENOMIC DNA]</scope>
    <source>
        <strain evidence="3 4">NCTC10860</strain>
    </source>
</reference>
<proteinExistence type="predicted"/>
<dbReference type="AlphaFoldDB" id="A0A379JZM6"/>
<keyword evidence="2" id="KW-1133">Transmembrane helix</keyword>
<feature type="compositionally biased region" description="Basic and acidic residues" evidence="1">
    <location>
        <begin position="1"/>
        <end position="32"/>
    </location>
</feature>